<name>A0A6N3FCC8_9CLOT</name>
<protein>
    <submittedName>
        <fullName evidence="1">Uncharacterized protein</fullName>
    </submittedName>
</protein>
<dbReference type="RefSeq" id="WP_156627068.1">
    <property type="nucleotide sequence ID" value="NZ_CACRTO010000034.1"/>
</dbReference>
<reference evidence="1" key="1">
    <citation type="submission" date="2019-11" db="EMBL/GenBank/DDBJ databases">
        <authorList>
            <person name="Feng L."/>
        </authorList>
    </citation>
    <scope>NUCLEOTIDE SEQUENCE</scope>
    <source>
        <strain evidence="1">CTertiumLFYP3</strain>
    </source>
</reference>
<sequence>MEWHRIIDKRDIDILMKDYCGFHDSCLVSLNYSSGASVDNNGSMRCGTPEEKELHMFFQSQCVNKVLELSFSHVKNFHIAGWQDHYFCDIFDCYLDFRNDLVKGRDDTLIIWADNESFNPNEENERSILNEPMTTYVIAGSLKWRFYEKA</sequence>
<accession>A0A6N3FCC8</accession>
<evidence type="ECO:0000313" key="1">
    <source>
        <dbReference type="EMBL" id="VYU49493.1"/>
    </source>
</evidence>
<proteinExistence type="predicted"/>
<dbReference type="AlphaFoldDB" id="A0A6N3FCC8"/>
<gene>
    <name evidence="1" type="ORF">CTLFYP3_00038</name>
</gene>
<organism evidence="1">
    <name type="scientific">Clostridium tertium</name>
    <dbReference type="NCBI Taxonomy" id="1559"/>
    <lineage>
        <taxon>Bacteria</taxon>
        <taxon>Bacillati</taxon>
        <taxon>Bacillota</taxon>
        <taxon>Clostridia</taxon>
        <taxon>Eubacteriales</taxon>
        <taxon>Clostridiaceae</taxon>
        <taxon>Clostridium</taxon>
    </lineage>
</organism>
<dbReference type="EMBL" id="CACRTO010000034">
    <property type="protein sequence ID" value="VYU49493.1"/>
    <property type="molecule type" value="Genomic_DNA"/>
</dbReference>